<evidence type="ECO:0000256" key="5">
    <source>
        <dbReference type="ARBA" id="ARBA00022989"/>
    </source>
</evidence>
<evidence type="ECO:0000256" key="3">
    <source>
        <dbReference type="ARBA" id="ARBA00022475"/>
    </source>
</evidence>
<comment type="subcellular location">
    <subcellularLocation>
        <location evidence="1">Cell membrane</location>
        <topology evidence="1">Multi-pass membrane protein</topology>
    </subcellularLocation>
</comment>
<organism evidence="8 9">
    <name type="scientific">Salipiger abyssi</name>
    <dbReference type="NCBI Taxonomy" id="1250539"/>
    <lineage>
        <taxon>Bacteria</taxon>
        <taxon>Pseudomonadati</taxon>
        <taxon>Pseudomonadota</taxon>
        <taxon>Alphaproteobacteria</taxon>
        <taxon>Rhodobacterales</taxon>
        <taxon>Roseobacteraceae</taxon>
        <taxon>Salipiger</taxon>
    </lineage>
</organism>
<evidence type="ECO:0000313" key="8">
    <source>
        <dbReference type="EMBL" id="APZ52653.1"/>
    </source>
</evidence>
<feature type="transmembrane region" description="Helical" evidence="7">
    <location>
        <begin position="71"/>
        <end position="92"/>
    </location>
</feature>
<dbReference type="PANTHER" id="PTHR30065:SF1">
    <property type="entry name" value="SURFACE PRESENTATION OF ANTIGENS PROTEIN SPAR"/>
    <property type="match status" value="1"/>
</dbReference>
<keyword evidence="8" id="KW-0966">Cell projection</keyword>
<keyword evidence="5 7" id="KW-1133">Transmembrane helix</keyword>
<keyword evidence="8" id="KW-0969">Cilium</keyword>
<name>A0A1P8UTC1_9RHOB</name>
<proteinExistence type="inferred from homology"/>
<dbReference type="Proteomes" id="UP000187059">
    <property type="component" value="Chromosome"/>
</dbReference>
<feature type="transmembrane region" description="Helical" evidence="7">
    <location>
        <begin position="182"/>
        <end position="201"/>
    </location>
</feature>
<dbReference type="OrthoDB" id="9779817at2"/>
<dbReference type="InterPro" id="IPR002010">
    <property type="entry name" value="T3SS_IM_R"/>
</dbReference>
<comment type="similarity">
    <text evidence="2">Belongs to the FliR/MopE/SpaR family.</text>
</comment>
<dbReference type="AlphaFoldDB" id="A0A1P8UTC1"/>
<protein>
    <submittedName>
        <fullName evidence="8">Flagellar biosynthetic protein FliR</fullName>
    </submittedName>
</protein>
<sequence length="255" mass="26621">MTLPEGLLTLLSGWLWVGLIVFLRVGAAMAALPVLGEQTVSVRVRLMLSLTLTVVILPAASAQIAAPPPGLPALTVAILSESVNGLLLGLWLRLFIHALQTAGSIAAQSTSLAQLLGNSAADPMPAIGHILTVAGLALLMTTGFHVKAAAFFVLSYELLPALHFPDPATVAEAGRDRVAQCFALAFTLAAPFVILSALYNLTLGFINKAMPQLMVAFVGAPVITFGSIALLLLTAPMMLSVWLSAVDAFLSSPFR</sequence>
<reference evidence="8 9" key="1">
    <citation type="submission" date="2016-04" db="EMBL/GenBank/DDBJ databases">
        <title>Deep-sea bacteria in the southern Pacific.</title>
        <authorList>
            <person name="Tang K."/>
        </authorList>
    </citation>
    <scope>NUCLEOTIDE SEQUENCE [LARGE SCALE GENOMIC DNA]</scope>
    <source>
        <strain evidence="8 9">JLT2014</strain>
    </source>
</reference>
<dbReference type="GO" id="GO:0006605">
    <property type="term" value="P:protein targeting"/>
    <property type="evidence" value="ECO:0007669"/>
    <property type="project" value="InterPro"/>
</dbReference>
<evidence type="ECO:0000256" key="2">
    <source>
        <dbReference type="ARBA" id="ARBA00009772"/>
    </source>
</evidence>
<dbReference type="STRING" id="1250539.Ga0080574_TMP2319"/>
<dbReference type="PANTHER" id="PTHR30065">
    <property type="entry name" value="FLAGELLAR BIOSYNTHETIC PROTEIN FLIR"/>
    <property type="match status" value="1"/>
</dbReference>
<keyword evidence="8" id="KW-0282">Flagellum</keyword>
<feature type="transmembrane region" description="Helical" evidence="7">
    <location>
        <begin position="130"/>
        <end position="154"/>
    </location>
</feature>
<evidence type="ECO:0000313" key="9">
    <source>
        <dbReference type="Proteomes" id="UP000187059"/>
    </source>
</evidence>
<feature type="transmembrane region" description="Helical" evidence="7">
    <location>
        <begin position="213"/>
        <end position="243"/>
    </location>
</feature>
<dbReference type="KEGG" id="paby:Ga0080574_TMP2319"/>
<gene>
    <name evidence="8" type="ORF">Ga0080574_TMP2319</name>
</gene>
<keyword evidence="4 7" id="KW-0812">Transmembrane</keyword>
<evidence type="ECO:0000256" key="7">
    <source>
        <dbReference type="SAM" id="Phobius"/>
    </source>
</evidence>
<evidence type="ECO:0000256" key="1">
    <source>
        <dbReference type="ARBA" id="ARBA00004651"/>
    </source>
</evidence>
<dbReference type="Pfam" id="PF01311">
    <property type="entry name" value="Bac_export_1"/>
    <property type="match status" value="1"/>
</dbReference>
<dbReference type="PRINTS" id="PR00953">
    <property type="entry name" value="TYPE3IMRPROT"/>
</dbReference>
<keyword evidence="6 7" id="KW-0472">Membrane</keyword>
<keyword evidence="9" id="KW-1185">Reference proteome</keyword>
<dbReference type="EMBL" id="CP015093">
    <property type="protein sequence ID" value="APZ52653.1"/>
    <property type="molecule type" value="Genomic_DNA"/>
</dbReference>
<evidence type="ECO:0000256" key="6">
    <source>
        <dbReference type="ARBA" id="ARBA00023136"/>
    </source>
</evidence>
<keyword evidence="3" id="KW-1003">Cell membrane</keyword>
<dbReference type="RefSeq" id="WP_076699171.1">
    <property type="nucleotide sequence ID" value="NZ_CP015093.1"/>
</dbReference>
<feature type="transmembrane region" description="Helical" evidence="7">
    <location>
        <begin position="13"/>
        <end position="34"/>
    </location>
</feature>
<dbReference type="GO" id="GO:0005886">
    <property type="term" value="C:plasma membrane"/>
    <property type="evidence" value="ECO:0007669"/>
    <property type="project" value="UniProtKB-SubCell"/>
</dbReference>
<accession>A0A1P8UTC1</accession>
<evidence type="ECO:0000256" key="4">
    <source>
        <dbReference type="ARBA" id="ARBA00022692"/>
    </source>
</evidence>
<feature type="transmembrane region" description="Helical" evidence="7">
    <location>
        <begin position="46"/>
        <end position="65"/>
    </location>
</feature>